<organism evidence="2 3">
    <name type="scientific">Quisquiliibacterium transsilvanicum</name>
    <dbReference type="NCBI Taxonomy" id="1549638"/>
    <lineage>
        <taxon>Bacteria</taxon>
        <taxon>Pseudomonadati</taxon>
        <taxon>Pseudomonadota</taxon>
        <taxon>Betaproteobacteria</taxon>
        <taxon>Burkholderiales</taxon>
        <taxon>Burkholderiaceae</taxon>
        <taxon>Quisquiliibacterium</taxon>
    </lineage>
</organism>
<comment type="caution">
    <text evidence="2">The sequence shown here is derived from an EMBL/GenBank/DDBJ whole genome shotgun (WGS) entry which is preliminary data.</text>
</comment>
<feature type="compositionally biased region" description="Basic and acidic residues" evidence="1">
    <location>
        <begin position="108"/>
        <end position="117"/>
    </location>
</feature>
<dbReference type="AlphaFoldDB" id="A0A7W8M809"/>
<evidence type="ECO:0000313" key="2">
    <source>
        <dbReference type="EMBL" id="MBB5271541.1"/>
    </source>
</evidence>
<reference evidence="2 3" key="1">
    <citation type="submission" date="2020-08" db="EMBL/GenBank/DDBJ databases">
        <title>Genomic Encyclopedia of Type Strains, Phase IV (KMG-IV): sequencing the most valuable type-strain genomes for metagenomic binning, comparative biology and taxonomic classification.</title>
        <authorList>
            <person name="Goeker M."/>
        </authorList>
    </citation>
    <scope>NUCLEOTIDE SEQUENCE [LARGE SCALE GENOMIC DNA]</scope>
    <source>
        <strain evidence="2 3">DSM 29781</strain>
    </source>
</reference>
<keyword evidence="2" id="KW-0238">DNA-binding</keyword>
<keyword evidence="3" id="KW-1185">Reference proteome</keyword>
<name>A0A7W8M809_9BURK</name>
<proteinExistence type="predicted"/>
<accession>A0A7W8M809</accession>
<evidence type="ECO:0000313" key="3">
    <source>
        <dbReference type="Proteomes" id="UP000532440"/>
    </source>
</evidence>
<protein>
    <submittedName>
        <fullName evidence="2">DNA-binding protein H-NS</fullName>
    </submittedName>
</protein>
<dbReference type="EMBL" id="JACHGB010000003">
    <property type="protein sequence ID" value="MBB5271541.1"/>
    <property type="molecule type" value="Genomic_DNA"/>
</dbReference>
<feature type="region of interest" description="Disordered" evidence="1">
    <location>
        <begin position="332"/>
        <end position="355"/>
    </location>
</feature>
<feature type="region of interest" description="Disordered" evidence="1">
    <location>
        <begin position="14"/>
        <end position="129"/>
    </location>
</feature>
<gene>
    <name evidence="2" type="ORF">HNQ70_001551</name>
</gene>
<dbReference type="GO" id="GO:0003677">
    <property type="term" value="F:DNA binding"/>
    <property type="evidence" value="ECO:0007669"/>
    <property type="project" value="UniProtKB-KW"/>
</dbReference>
<dbReference type="RefSeq" id="WP_183966001.1">
    <property type="nucleotide sequence ID" value="NZ_BAABEW010000001.1"/>
</dbReference>
<feature type="compositionally biased region" description="Low complexity" evidence="1">
    <location>
        <begin position="28"/>
        <end position="40"/>
    </location>
</feature>
<dbReference type="Proteomes" id="UP000532440">
    <property type="component" value="Unassembled WGS sequence"/>
</dbReference>
<evidence type="ECO:0000256" key="1">
    <source>
        <dbReference type="SAM" id="MobiDB-lite"/>
    </source>
</evidence>
<sequence length="369" mass="40439">MPIWKQRLFSRLMKPADGEGGDLGGGATEAAIEAIGTEPADPTPTDPPAADEPHQDAHQNDAGAASEGGKSKLAAMLDDLTDDPNAAKPTDKPAAGAEAKPADTPAAKAEDQPKAPEQEEAELLEGVKSERGKERIKQVFAEKKAMEKDLADFRQMVQSTGMTPQDFAQTLEFGRLVNSGDEKSLRLALEMVEGQRAMLYQKLGVEAPGVDLLTGHDDLKAAVENMEITRERAVELAKYRKQQQEVQQRQQVEQQTVQERQQFQQQVQQAAGSMEAYLQTRAQEVDHPARMKVITDHFKNPDNLQRFVSTFKPDQWPAAIQMMYDNIQVQRPASAPQPIRSRPATLGTPAASAASPIDRVAQRLESMGL</sequence>